<evidence type="ECO:0000256" key="3">
    <source>
        <dbReference type="ARBA" id="ARBA00022801"/>
    </source>
</evidence>
<organism evidence="9 10">
    <name type="scientific">Cyprinus carpio</name>
    <name type="common">Common carp</name>
    <dbReference type="NCBI Taxonomy" id="7962"/>
    <lineage>
        <taxon>Eukaryota</taxon>
        <taxon>Metazoa</taxon>
        <taxon>Chordata</taxon>
        <taxon>Craniata</taxon>
        <taxon>Vertebrata</taxon>
        <taxon>Euteleostomi</taxon>
        <taxon>Actinopterygii</taxon>
        <taxon>Neopterygii</taxon>
        <taxon>Teleostei</taxon>
        <taxon>Ostariophysi</taxon>
        <taxon>Cypriniformes</taxon>
        <taxon>Cyprinidae</taxon>
        <taxon>Cyprininae</taxon>
        <taxon>Cyprinus</taxon>
    </lineage>
</organism>
<sequence>MDVTTIKLSFHISCVYYIILIVTLSFLSSVCGQAPLNNKIVGGEAATAGAWPWQVSLHITCDGGLCYCGGSLINKDWVLSAAHCFQGHSSSRTIQIYLGRQSQSESNPNEVLRTASATIHPNYNSLTHDNDIALLHLSSSVTFTDYIKPVCLAAAGSKFAAGTDSWVTGWGALHIQNHPLICVTGPFPDILQEVMIPVVSSRDCYNAYGGGITSNMICAGLLNEGGKDSCQGDSGGPLVTRNGSLWIQSGVVSFGVGCADRRYPGVYTRVSQYQGWITYTIGSNPPGFVKFNNSGSRSSSNLLLILISLTFSIIPFICSLYLSS</sequence>
<dbReference type="PANTHER" id="PTHR24252:SF7">
    <property type="entry name" value="HYALIN"/>
    <property type="match status" value="1"/>
</dbReference>
<dbReference type="PROSITE" id="PS00135">
    <property type="entry name" value="TRYPSIN_SER"/>
    <property type="match status" value="1"/>
</dbReference>
<keyword evidence="7" id="KW-0812">Transmembrane</keyword>
<evidence type="ECO:0000313" key="10">
    <source>
        <dbReference type="Proteomes" id="UP000694701"/>
    </source>
</evidence>
<keyword evidence="3 6" id="KW-0378">Hydrolase</keyword>
<dbReference type="InterPro" id="IPR018114">
    <property type="entry name" value="TRYPSIN_HIS"/>
</dbReference>
<dbReference type="InterPro" id="IPR009003">
    <property type="entry name" value="Peptidase_S1_PA"/>
</dbReference>
<dbReference type="InterPro" id="IPR001314">
    <property type="entry name" value="Peptidase_S1A"/>
</dbReference>
<proteinExistence type="predicted"/>
<dbReference type="PRINTS" id="PR00722">
    <property type="entry name" value="CHYMOTRYPSIN"/>
</dbReference>
<dbReference type="Pfam" id="PF00089">
    <property type="entry name" value="Trypsin"/>
    <property type="match status" value="1"/>
</dbReference>
<dbReference type="PROSITE" id="PS50240">
    <property type="entry name" value="TRYPSIN_DOM"/>
    <property type="match status" value="1"/>
</dbReference>
<name>A0A8C2CQ51_CYPCA</name>
<protein>
    <submittedName>
        <fullName evidence="9">Zgc:123295</fullName>
    </submittedName>
</protein>
<dbReference type="SUPFAM" id="SSF50494">
    <property type="entry name" value="Trypsin-like serine proteases"/>
    <property type="match status" value="1"/>
</dbReference>
<dbReference type="InterPro" id="IPR001254">
    <property type="entry name" value="Trypsin_dom"/>
</dbReference>
<evidence type="ECO:0000256" key="5">
    <source>
        <dbReference type="ARBA" id="ARBA00023157"/>
    </source>
</evidence>
<dbReference type="CDD" id="cd00190">
    <property type="entry name" value="Tryp_SPc"/>
    <property type="match status" value="1"/>
</dbReference>
<reference evidence="9" key="1">
    <citation type="submission" date="2025-08" db="UniProtKB">
        <authorList>
            <consortium name="Ensembl"/>
        </authorList>
    </citation>
    <scope>IDENTIFICATION</scope>
</reference>
<feature type="domain" description="Peptidase S1" evidence="8">
    <location>
        <begin position="40"/>
        <end position="282"/>
    </location>
</feature>
<feature type="transmembrane region" description="Helical" evidence="7">
    <location>
        <begin position="302"/>
        <end position="322"/>
    </location>
</feature>
<dbReference type="FunFam" id="2.40.10.10:FF:000024">
    <property type="entry name" value="Serine protease 53"/>
    <property type="match status" value="1"/>
</dbReference>
<keyword evidence="4 6" id="KW-0720">Serine protease</keyword>
<keyword evidence="5" id="KW-1015">Disulfide bond</keyword>
<dbReference type="Ensembl" id="ENSCCRT00020016628.1">
    <property type="protein sequence ID" value="ENSCCRP00020015120.1"/>
    <property type="gene ID" value="ENSCCRG00020006056.1"/>
</dbReference>
<dbReference type="InterPro" id="IPR043504">
    <property type="entry name" value="Peptidase_S1_PA_chymotrypsin"/>
</dbReference>
<feature type="transmembrane region" description="Helical" evidence="7">
    <location>
        <begin position="6"/>
        <end position="27"/>
    </location>
</feature>
<dbReference type="AlphaFoldDB" id="A0A8C2CQ51"/>
<keyword evidence="7" id="KW-0472">Membrane</keyword>
<evidence type="ECO:0000256" key="1">
    <source>
        <dbReference type="ARBA" id="ARBA00022670"/>
    </source>
</evidence>
<evidence type="ECO:0000256" key="4">
    <source>
        <dbReference type="ARBA" id="ARBA00022825"/>
    </source>
</evidence>
<evidence type="ECO:0000256" key="7">
    <source>
        <dbReference type="SAM" id="Phobius"/>
    </source>
</evidence>
<dbReference type="PROSITE" id="PS00134">
    <property type="entry name" value="TRYPSIN_HIS"/>
    <property type="match status" value="1"/>
</dbReference>
<dbReference type="InterPro" id="IPR033116">
    <property type="entry name" value="TRYPSIN_SER"/>
</dbReference>
<dbReference type="PANTHER" id="PTHR24252">
    <property type="entry name" value="ACROSIN-RELATED"/>
    <property type="match status" value="1"/>
</dbReference>
<dbReference type="GO" id="GO:0004252">
    <property type="term" value="F:serine-type endopeptidase activity"/>
    <property type="evidence" value="ECO:0007669"/>
    <property type="project" value="InterPro"/>
</dbReference>
<evidence type="ECO:0000259" key="8">
    <source>
        <dbReference type="PROSITE" id="PS50240"/>
    </source>
</evidence>
<evidence type="ECO:0000256" key="6">
    <source>
        <dbReference type="RuleBase" id="RU363034"/>
    </source>
</evidence>
<dbReference type="SMART" id="SM00020">
    <property type="entry name" value="Tryp_SPc"/>
    <property type="match status" value="1"/>
</dbReference>
<keyword evidence="2" id="KW-0732">Signal</keyword>
<dbReference type="GO" id="GO:0006508">
    <property type="term" value="P:proteolysis"/>
    <property type="evidence" value="ECO:0007669"/>
    <property type="project" value="UniProtKB-KW"/>
</dbReference>
<evidence type="ECO:0000256" key="2">
    <source>
        <dbReference type="ARBA" id="ARBA00022729"/>
    </source>
</evidence>
<keyword evidence="7" id="KW-1133">Transmembrane helix</keyword>
<dbReference type="Gene3D" id="2.40.10.10">
    <property type="entry name" value="Trypsin-like serine proteases"/>
    <property type="match status" value="1"/>
</dbReference>
<accession>A0A8C2CQ51</accession>
<evidence type="ECO:0000313" key="9">
    <source>
        <dbReference type="Ensembl" id="ENSCCRP00020015120.1"/>
    </source>
</evidence>
<dbReference type="Proteomes" id="UP000694701">
    <property type="component" value="Unplaced"/>
</dbReference>
<keyword evidence="1 6" id="KW-0645">Protease</keyword>